<protein>
    <submittedName>
        <fullName evidence="1">14227_t:CDS:1</fullName>
    </submittedName>
</protein>
<evidence type="ECO:0000313" key="2">
    <source>
        <dbReference type="Proteomes" id="UP000789405"/>
    </source>
</evidence>
<dbReference type="Proteomes" id="UP000789405">
    <property type="component" value="Unassembled WGS sequence"/>
</dbReference>
<gene>
    <name evidence="1" type="ORF">DERYTH_LOCUS9313</name>
</gene>
<dbReference type="AlphaFoldDB" id="A0A9N9GTZ2"/>
<reference evidence="1" key="1">
    <citation type="submission" date="2021-06" db="EMBL/GenBank/DDBJ databases">
        <authorList>
            <person name="Kallberg Y."/>
            <person name="Tangrot J."/>
            <person name="Rosling A."/>
        </authorList>
    </citation>
    <scope>NUCLEOTIDE SEQUENCE</scope>
    <source>
        <strain evidence="1">MA453B</strain>
    </source>
</reference>
<name>A0A9N9GTZ2_9GLOM</name>
<keyword evidence="2" id="KW-1185">Reference proteome</keyword>
<evidence type="ECO:0000313" key="1">
    <source>
        <dbReference type="EMBL" id="CAG8634319.1"/>
    </source>
</evidence>
<accession>A0A9N9GTZ2</accession>
<organism evidence="1 2">
    <name type="scientific">Dentiscutata erythropus</name>
    <dbReference type="NCBI Taxonomy" id="1348616"/>
    <lineage>
        <taxon>Eukaryota</taxon>
        <taxon>Fungi</taxon>
        <taxon>Fungi incertae sedis</taxon>
        <taxon>Mucoromycota</taxon>
        <taxon>Glomeromycotina</taxon>
        <taxon>Glomeromycetes</taxon>
        <taxon>Diversisporales</taxon>
        <taxon>Gigasporaceae</taxon>
        <taxon>Dentiscutata</taxon>
    </lineage>
</organism>
<dbReference type="EMBL" id="CAJVPY010005053">
    <property type="protein sequence ID" value="CAG8634319.1"/>
    <property type="molecule type" value="Genomic_DNA"/>
</dbReference>
<comment type="caution">
    <text evidence="1">The sequence shown here is derived from an EMBL/GenBank/DDBJ whole genome shotgun (WGS) entry which is preliminary data.</text>
</comment>
<proteinExistence type="predicted"/>
<dbReference type="PANTHER" id="PTHR46954">
    <property type="entry name" value="C2H2-TYPE DOMAIN-CONTAINING PROTEIN"/>
    <property type="match status" value="1"/>
</dbReference>
<dbReference type="PANTHER" id="PTHR46954:SF1">
    <property type="entry name" value="C2H2-TYPE DOMAIN-CONTAINING PROTEIN"/>
    <property type="match status" value="1"/>
</dbReference>
<sequence length="103" mass="11768">MISDGGLDKNPCYRKTVQIMVDHFIKYDLDTIIMACYALHQSTSNPVERRMVLLSHDLAGIIISHDTFGSYLNTQLKTSDEELEKHNFKAAKNILKSVGEYNY</sequence>
<dbReference type="OrthoDB" id="2396850at2759"/>